<gene>
    <name evidence="2" type="ORF">EDD52_101342</name>
</gene>
<dbReference type="Gene3D" id="3.40.30.10">
    <property type="entry name" value="Glutaredoxin"/>
    <property type="match status" value="1"/>
</dbReference>
<proteinExistence type="predicted"/>
<organism evidence="2 3">
    <name type="scientific">Primorskyibacter sedentarius</name>
    <dbReference type="NCBI Taxonomy" id="745311"/>
    <lineage>
        <taxon>Bacteria</taxon>
        <taxon>Pseudomonadati</taxon>
        <taxon>Pseudomonadota</taxon>
        <taxon>Alphaproteobacteria</taxon>
        <taxon>Rhodobacterales</taxon>
        <taxon>Roseobacteraceae</taxon>
        <taxon>Primorskyibacter</taxon>
    </lineage>
</organism>
<comment type="caution">
    <text evidence="2">The sequence shown here is derived from an EMBL/GenBank/DDBJ whole genome shotgun (WGS) entry which is preliminary data.</text>
</comment>
<evidence type="ECO:0008006" key="4">
    <source>
        <dbReference type="Google" id="ProtNLM"/>
    </source>
</evidence>
<evidence type="ECO:0000313" key="3">
    <source>
        <dbReference type="Proteomes" id="UP000295696"/>
    </source>
</evidence>
<evidence type="ECO:0000256" key="1">
    <source>
        <dbReference type="SAM" id="SignalP"/>
    </source>
</evidence>
<keyword evidence="3" id="KW-1185">Reference proteome</keyword>
<feature type="signal peptide" evidence="1">
    <location>
        <begin position="1"/>
        <end position="23"/>
    </location>
</feature>
<protein>
    <recommendedName>
        <fullName evidence="4">Thioredoxin-like protein</fullName>
    </recommendedName>
</protein>
<accession>A0A4R3JLL8</accession>
<reference evidence="2 3" key="1">
    <citation type="submission" date="2019-03" db="EMBL/GenBank/DDBJ databases">
        <title>Genomic Encyclopedia of Type Strains, Phase IV (KMG-IV): sequencing the most valuable type-strain genomes for metagenomic binning, comparative biology and taxonomic classification.</title>
        <authorList>
            <person name="Goeker M."/>
        </authorList>
    </citation>
    <scope>NUCLEOTIDE SEQUENCE [LARGE SCALE GENOMIC DNA]</scope>
    <source>
        <strain evidence="2 3">DSM 104836</strain>
    </source>
</reference>
<evidence type="ECO:0000313" key="2">
    <source>
        <dbReference type="EMBL" id="TCS67247.1"/>
    </source>
</evidence>
<dbReference type="RefSeq" id="WP_207905952.1">
    <property type="nucleotide sequence ID" value="NZ_CBDUOC010000045.1"/>
</dbReference>
<dbReference type="InterPro" id="IPR036249">
    <property type="entry name" value="Thioredoxin-like_sf"/>
</dbReference>
<dbReference type="EMBL" id="SLZU01000001">
    <property type="protein sequence ID" value="TCS67247.1"/>
    <property type="molecule type" value="Genomic_DNA"/>
</dbReference>
<dbReference type="Proteomes" id="UP000295696">
    <property type="component" value="Unassembled WGS sequence"/>
</dbReference>
<sequence length="124" mass="13705">MERIRITLAALAVYLGAALSAVAAPQLVMVERDGCHWCETWNEVIGPIYPLTPEGKFAPLQRADIHDGAPDGMQFARAVSFTPTFILMEEGDEIGRIEGYPGEDLFWMMLEKLLKDKTDYGAGS</sequence>
<dbReference type="SUPFAM" id="SSF52833">
    <property type="entry name" value="Thioredoxin-like"/>
    <property type="match status" value="1"/>
</dbReference>
<name>A0A4R3JLL8_9RHOB</name>
<dbReference type="AlphaFoldDB" id="A0A4R3JLL8"/>
<keyword evidence="1" id="KW-0732">Signal</keyword>
<feature type="chain" id="PRO_5020849388" description="Thioredoxin-like protein" evidence="1">
    <location>
        <begin position="24"/>
        <end position="124"/>
    </location>
</feature>